<reference evidence="6" key="2">
    <citation type="submission" date="2018-03" db="EMBL/GenBank/DDBJ databases">
        <authorList>
            <person name="Derbyshire K."/>
            <person name="Gray T.A."/>
            <person name="Champion M."/>
        </authorList>
    </citation>
    <scope>NUCLEOTIDE SEQUENCE [LARGE SCALE GENOMIC DNA]</scope>
    <source>
        <strain evidence="6">MKD8</strain>
    </source>
</reference>
<name>A0A2U9PIP5_MYCSE</name>
<dbReference type="Gene3D" id="1.20.120.530">
    <property type="entry name" value="GntR ligand-binding domain-like"/>
    <property type="match status" value="1"/>
</dbReference>
<dbReference type="SMART" id="SM00895">
    <property type="entry name" value="FCD"/>
    <property type="match status" value="1"/>
</dbReference>
<reference evidence="5 6" key="1">
    <citation type="journal article" date="2013" name="Genome Announc.">
        <title>Draft genome sequence of MKD8, a conjugal recipient Mycobacterium smegmatis strain.</title>
        <authorList>
            <person name="Gray T.A."/>
            <person name="Palumbo M.J."/>
            <person name="Derbyshire K.M."/>
        </authorList>
    </citation>
    <scope>NUCLEOTIDE SEQUENCE [LARGE SCALE GENOMIC DNA]</scope>
    <source>
        <strain evidence="5 6">MKD8</strain>
    </source>
</reference>
<keyword evidence="1" id="KW-0805">Transcription regulation</keyword>
<dbReference type="RefSeq" id="WP_232836085.1">
    <property type="nucleotide sequence ID" value="NZ_CP027541.1"/>
</dbReference>
<protein>
    <submittedName>
        <fullName evidence="5">GntR-family protein transcriptional regulator</fullName>
    </submittedName>
</protein>
<dbReference type="SMART" id="SM00345">
    <property type="entry name" value="HTH_GNTR"/>
    <property type="match status" value="1"/>
</dbReference>
<keyword evidence="3" id="KW-0804">Transcription</keyword>
<gene>
    <name evidence="5" type="ORF">D806_006080</name>
</gene>
<dbReference type="InterPro" id="IPR011711">
    <property type="entry name" value="GntR_C"/>
</dbReference>
<evidence type="ECO:0000256" key="2">
    <source>
        <dbReference type="ARBA" id="ARBA00023125"/>
    </source>
</evidence>
<feature type="domain" description="HTH gntR-type" evidence="4">
    <location>
        <begin position="36"/>
        <end position="106"/>
    </location>
</feature>
<evidence type="ECO:0000313" key="6">
    <source>
        <dbReference type="Proteomes" id="UP000011200"/>
    </source>
</evidence>
<dbReference type="InterPro" id="IPR036388">
    <property type="entry name" value="WH-like_DNA-bd_sf"/>
</dbReference>
<sequence>MLMSNIKDSAKVIRGRAMVDAAGNGSTQRVIGQAVLRPRQQVEETIRAAILSGELKSGEMLPPEAELARQFNVSRTTLREALRVLSSQHLITKVPGARGGNFVQSVDYHSLGTVMTEAMDNLLTLGSIRFDEVADVRQYLEVPAVRLAAVNRSDDDLAGLTAIVQKQKTSSVDDPEIPDLDRQFHTLIARASGNRVLASCVAALHHATEPVHYLDLSPEVGKQTVRQHAAILRAVDGRDPDGAQEAIVEHLTYLRRHIAAHRSDHAEN</sequence>
<dbReference type="CDD" id="cd07377">
    <property type="entry name" value="WHTH_GntR"/>
    <property type="match status" value="1"/>
</dbReference>
<dbReference type="PANTHER" id="PTHR43537">
    <property type="entry name" value="TRANSCRIPTIONAL REGULATOR, GNTR FAMILY"/>
    <property type="match status" value="1"/>
</dbReference>
<proteinExistence type="predicted"/>
<dbReference type="InterPro" id="IPR008920">
    <property type="entry name" value="TF_FadR/GntR_C"/>
</dbReference>
<accession>A0A2U9PIP5</accession>
<dbReference type="Pfam" id="PF00392">
    <property type="entry name" value="GntR"/>
    <property type="match status" value="1"/>
</dbReference>
<organism evidence="5 6">
    <name type="scientific">Mycolicibacterium smegmatis (strain MKD8)</name>
    <name type="common">Mycobacterium smegmatis</name>
    <dbReference type="NCBI Taxonomy" id="1214915"/>
    <lineage>
        <taxon>Bacteria</taxon>
        <taxon>Bacillati</taxon>
        <taxon>Actinomycetota</taxon>
        <taxon>Actinomycetes</taxon>
        <taxon>Mycobacteriales</taxon>
        <taxon>Mycobacteriaceae</taxon>
        <taxon>Mycolicibacterium</taxon>
    </lineage>
</organism>
<dbReference type="PRINTS" id="PR00035">
    <property type="entry name" value="HTHGNTR"/>
</dbReference>
<dbReference type="SUPFAM" id="SSF46785">
    <property type="entry name" value="Winged helix' DNA-binding domain"/>
    <property type="match status" value="1"/>
</dbReference>
<evidence type="ECO:0000256" key="1">
    <source>
        <dbReference type="ARBA" id="ARBA00023015"/>
    </source>
</evidence>
<dbReference type="Proteomes" id="UP000011200">
    <property type="component" value="Chromosome"/>
</dbReference>
<dbReference type="Gene3D" id="1.10.10.10">
    <property type="entry name" value="Winged helix-like DNA-binding domain superfamily/Winged helix DNA-binding domain"/>
    <property type="match status" value="1"/>
</dbReference>
<evidence type="ECO:0000313" key="5">
    <source>
        <dbReference type="EMBL" id="AWT51600.1"/>
    </source>
</evidence>
<dbReference type="PANTHER" id="PTHR43537:SF5">
    <property type="entry name" value="UXU OPERON TRANSCRIPTIONAL REGULATOR"/>
    <property type="match status" value="1"/>
</dbReference>
<dbReference type="PROSITE" id="PS50949">
    <property type="entry name" value="HTH_GNTR"/>
    <property type="match status" value="1"/>
</dbReference>
<dbReference type="SUPFAM" id="SSF48008">
    <property type="entry name" value="GntR ligand-binding domain-like"/>
    <property type="match status" value="1"/>
</dbReference>
<evidence type="ECO:0000256" key="3">
    <source>
        <dbReference type="ARBA" id="ARBA00023163"/>
    </source>
</evidence>
<evidence type="ECO:0000259" key="4">
    <source>
        <dbReference type="PROSITE" id="PS50949"/>
    </source>
</evidence>
<dbReference type="InterPro" id="IPR000524">
    <property type="entry name" value="Tscrpt_reg_HTH_GntR"/>
</dbReference>
<dbReference type="GO" id="GO:0003700">
    <property type="term" value="F:DNA-binding transcription factor activity"/>
    <property type="evidence" value="ECO:0007669"/>
    <property type="project" value="InterPro"/>
</dbReference>
<dbReference type="GO" id="GO:0003677">
    <property type="term" value="F:DNA binding"/>
    <property type="evidence" value="ECO:0007669"/>
    <property type="project" value="UniProtKB-KW"/>
</dbReference>
<dbReference type="Pfam" id="PF07729">
    <property type="entry name" value="FCD"/>
    <property type="match status" value="1"/>
</dbReference>
<keyword evidence="2" id="KW-0238">DNA-binding</keyword>
<dbReference type="EMBL" id="CP027541">
    <property type="protein sequence ID" value="AWT51600.1"/>
    <property type="molecule type" value="Genomic_DNA"/>
</dbReference>
<dbReference type="AlphaFoldDB" id="A0A2U9PIP5"/>
<dbReference type="InterPro" id="IPR036390">
    <property type="entry name" value="WH_DNA-bd_sf"/>
</dbReference>